<evidence type="ECO:0008006" key="8">
    <source>
        <dbReference type="Google" id="ProtNLM"/>
    </source>
</evidence>
<keyword evidence="7" id="KW-1185">Reference proteome</keyword>
<protein>
    <recommendedName>
        <fullName evidence="8">Sugar phosphate transporter domain-containing protein</fullName>
    </recommendedName>
</protein>
<reference evidence="6" key="2">
    <citation type="submission" date="2024-10" db="UniProtKB">
        <authorList>
            <consortium name="EnsemblProtists"/>
        </authorList>
    </citation>
    <scope>IDENTIFICATION</scope>
</reference>
<dbReference type="EnsemblProtists" id="EOD32447">
    <property type="protein sequence ID" value="EOD32447"/>
    <property type="gene ID" value="EMIHUDRAFT_230762"/>
</dbReference>
<accession>A0A0D3K9L2</accession>
<feature type="transmembrane region" description="Helical" evidence="5">
    <location>
        <begin position="277"/>
        <end position="297"/>
    </location>
</feature>
<dbReference type="InterPro" id="IPR037185">
    <property type="entry name" value="EmrE-like"/>
</dbReference>
<evidence type="ECO:0000256" key="4">
    <source>
        <dbReference type="ARBA" id="ARBA00023136"/>
    </source>
</evidence>
<keyword evidence="2 5" id="KW-0812">Transmembrane</keyword>
<sequence length="383" mass="40158">MSAVDGGKLQLGKPLIEPSVPAAASRAAPPLVGDDTLRNRIEPCLCAPAARFFLPMPRKMPFFASLGETASAAPSMCVGVGIATLAVALASPVGPRVPVAAARASAASAPRAVMVGMEPRRSPRLRAKEPSLLADAAESAAGRPGSTGGWLVRHRSLLLLLALVLHKCATDGLTRWTRLQTSYSGATVAVLSEVFKFPLIVAAICSIGGGASQIAPVFKEALSKPLGNCWIALCYTFNNLLYFDALSALSAVAYQVLSQSKTVFTAGLMFLLVGKRLRLRQVLAIGMLIAGAVTVNMQELARASASATAAGVAPAAVLWGVFLVLFSSFISALPNVAYEKARAGRVHVLKTEGENQYVNNVQVTVWIMIWIGARKLLEQLAGA</sequence>
<organism evidence="6 7">
    <name type="scientific">Emiliania huxleyi (strain CCMP1516)</name>
    <dbReference type="NCBI Taxonomy" id="280463"/>
    <lineage>
        <taxon>Eukaryota</taxon>
        <taxon>Haptista</taxon>
        <taxon>Haptophyta</taxon>
        <taxon>Prymnesiophyceae</taxon>
        <taxon>Isochrysidales</taxon>
        <taxon>Noelaerhabdaceae</taxon>
        <taxon>Emiliania</taxon>
    </lineage>
</organism>
<dbReference type="Proteomes" id="UP000013827">
    <property type="component" value="Unassembled WGS sequence"/>
</dbReference>
<dbReference type="RefSeq" id="XP_005784876.1">
    <property type="nucleotide sequence ID" value="XM_005784819.1"/>
</dbReference>
<keyword evidence="3 5" id="KW-1133">Transmembrane helix</keyword>
<dbReference type="Pfam" id="PF04142">
    <property type="entry name" value="Nuc_sug_transp"/>
    <property type="match status" value="1"/>
</dbReference>
<name>A0A0D3K9L2_EMIH1</name>
<dbReference type="HOGENOM" id="CLU_722475_0_0_1"/>
<dbReference type="eggNOG" id="KOG2234">
    <property type="taxonomic scope" value="Eukaryota"/>
</dbReference>
<reference evidence="7" key="1">
    <citation type="journal article" date="2013" name="Nature">
        <title>Pan genome of the phytoplankton Emiliania underpins its global distribution.</title>
        <authorList>
            <person name="Read B.A."/>
            <person name="Kegel J."/>
            <person name="Klute M.J."/>
            <person name="Kuo A."/>
            <person name="Lefebvre S.C."/>
            <person name="Maumus F."/>
            <person name="Mayer C."/>
            <person name="Miller J."/>
            <person name="Monier A."/>
            <person name="Salamov A."/>
            <person name="Young J."/>
            <person name="Aguilar M."/>
            <person name="Claverie J.M."/>
            <person name="Frickenhaus S."/>
            <person name="Gonzalez K."/>
            <person name="Herman E.K."/>
            <person name="Lin Y.C."/>
            <person name="Napier J."/>
            <person name="Ogata H."/>
            <person name="Sarno A.F."/>
            <person name="Shmutz J."/>
            <person name="Schroeder D."/>
            <person name="de Vargas C."/>
            <person name="Verret F."/>
            <person name="von Dassow P."/>
            <person name="Valentin K."/>
            <person name="Van de Peer Y."/>
            <person name="Wheeler G."/>
            <person name="Dacks J.B."/>
            <person name="Delwiche C.F."/>
            <person name="Dyhrman S.T."/>
            <person name="Glockner G."/>
            <person name="John U."/>
            <person name="Richards T."/>
            <person name="Worden A.Z."/>
            <person name="Zhang X."/>
            <person name="Grigoriev I.V."/>
            <person name="Allen A.E."/>
            <person name="Bidle K."/>
            <person name="Borodovsky M."/>
            <person name="Bowler C."/>
            <person name="Brownlee C."/>
            <person name="Cock J.M."/>
            <person name="Elias M."/>
            <person name="Gladyshev V.N."/>
            <person name="Groth M."/>
            <person name="Guda C."/>
            <person name="Hadaegh A."/>
            <person name="Iglesias-Rodriguez M.D."/>
            <person name="Jenkins J."/>
            <person name="Jones B.M."/>
            <person name="Lawson T."/>
            <person name="Leese F."/>
            <person name="Lindquist E."/>
            <person name="Lobanov A."/>
            <person name="Lomsadze A."/>
            <person name="Malik S.B."/>
            <person name="Marsh M.E."/>
            <person name="Mackinder L."/>
            <person name="Mock T."/>
            <person name="Mueller-Roeber B."/>
            <person name="Pagarete A."/>
            <person name="Parker M."/>
            <person name="Probert I."/>
            <person name="Quesneville H."/>
            <person name="Raines C."/>
            <person name="Rensing S.A."/>
            <person name="Riano-Pachon D.M."/>
            <person name="Richier S."/>
            <person name="Rokitta S."/>
            <person name="Shiraiwa Y."/>
            <person name="Soanes D.M."/>
            <person name="van der Giezen M."/>
            <person name="Wahlund T.M."/>
            <person name="Williams B."/>
            <person name="Wilson W."/>
            <person name="Wolfe G."/>
            <person name="Wurch L.L."/>
        </authorList>
    </citation>
    <scope>NUCLEOTIDE SEQUENCE</scope>
</reference>
<keyword evidence="4 5" id="KW-0472">Membrane</keyword>
<comment type="subcellular location">
    <subcellularLocation>
        <location evidence="1">Membrane</location>
        <topology evidence="1">Multi-pass membrane protein</topology>
    </subcellularLocation>
</comment>
<dbReference type="KEGG" id="ehx:EMIHUDRAFT_230762"/>
<dbReference type="PaxDb" id="2903-EOD32447"/>
<evidence type="ECO:0000256" key="2">
    <source>
        <dbReference type="ARBA" id="ARBA00022692"/>
    </source>
</evidence>
<dbReference type="GO" id="GO:0015165">
    <property type="term" value="F:pyrimidine nucleotide-sugar transmembrane transporter activity"/>
    <property type="evidence" value="ECO:0007669"/>
    <property type="project" value="InterPro"/>
</dbReference>
<dbReference type="GO" id="GO:0000139">
    <property type="term" value="C:Golgi membrane"/>
    <property type="evidence" value="ECO:0007669"/>
    <property type="project" value="InterPro"/>
</dbReference>
<dbReference type="Gene3D" id="1.10.3730.20">
    <property type="match status" value="1"/>
</dbReference>
<evidence type="ECO:0000256" key="5">
    <source>
        <dbReference type="SAM" id="Phobius"/>
    </source>
</evidence>
<dbReference type="GeneID" id="17277762"/>
<evidence type="ECO:0000313" key="7">
    <source>
        <dbReference type="Proteomes" id="UP000013827"/>
    </source>
</evidence>
<proteinExistence type="predicted"/>
<dbReference type="PANTHER" id="PTHR10231">
    <property type="entry name" value="NUCLEOTIDE-SUGAR TRANSMEMBRANE TRANSPORTER"/>
    <property type="match status" value="1"/>
</dbReference>
<dbReference type="InterPro" id="IPR007271">
    <property type="entry name" value="Nuc_sug_transpt"/>
</dbReference>
<evidence type="ECO:0000313" key="6">
    <source>
        <dbReference type="EnsemblProtists" id="EOD32447"/>
    </source>
</evidence>
<evidence type="ECO:0000256" key="1">
    <source>
        <dbReference type="ARBA" id="ARBA00004141"/>
    </source>
</evidence>
<dbReference type="SUPFAM" id="SSF103481">
    <property type="entry name" value="Multidrug resistance efflux transporter EmrE"/>
    <property type="match status" value="1"/>
</dbReference>
<dbReference type="AlphaFoldDB" id="A0A0D3K9L2"/>
<feature type="transmembrane region" description="Helical" evidence="5">
    <location>
        <begin position="317"/>
        <end position="338"/>
    </location>
</feature>
<evidence type="ECO:0000256" key="3">
    <source>
        <dbReference type="ARBA" id="ARBA00022989"/>
    </source>
</evidence>